<dbReference type="PROSITE" id="PS50011">
    <property type="entry name" value="PROTEIN_KINASE_DOM"/>
    <property type="match status" value="1"/>
</dbReference>
<dbReference type="InterPro" id="IPR008271">
    <property type="entry name" value="Ser/Thr_kinase_AS"/>
</dbReference>
<reference evidence="3" key="1">
    <citation type="journal article" date="2023" name="Proc. Natl. Acad. Sci. U.S.A.">
        <title>Genomic and structural basis for evolution of tropane alkaloid biosynthesis.</title>
        <authorList>
            <person name="Wanga Y.-J."/>
            <person name="Taina T."/>
            <person name="Yua J.-Y."/>
            <person name="Lia J."/>
            <person name="Xua B."/>
            <person name="Chenc J."/>
            <person name="D'Auriad J.C."/>
            <person name="Huanga J.-P."/>
            <person name="Huanga S.-X."/>
        </authorList>
    </citation>
    <scope>NUCLEOTIDE SEQUENCE [LARGE SCALE GENOMIC DNA]</scope>
    <source>
        <strain evidence="3">cv. KIB-2019</strain>
    </source>
</reference>
<dbReference type="SUPFAM" id="SSF56112">
    <property type="entry name" value="Protein kinase-like (PK-like)"/>
    <property type="match status" value="1"/>
</dbReference>
<dbReference type="Pfam" id="PF00069">
    <property type="entry name" value="Pkinase"/>
    <property type="match status" value="1"/>
</dbReference>
<feature type="domain" description="Protein kinase" evidence="1">
    <location>
        <begin position="1"/>
        <end position="152"/>
    </location>
</feature>
<dbReference type="PANTHER" id="PTHR44329:SF160">
    <property type="entry name" value="OS05G0577700 PROTEIN"/>
    <property type="match status" value="1"/>
</dbReference>
<dbReference type="InterPro" id="IPR011009">
    <property type="entry name" value="Kinase-like_dom_sf"/>
</dbReference>
<dbReference type="EMBL" id="JAJAGQ010000012">
    <property type="protein sequence ID" value="KAJ8547653.1"/>
    <property type="molecule type" value="Genomic_DNA"/>
</dbReference>
<dbReference type="InterPro" id="IPR000719">
    <property type="entry name" value="Prot_kinase_dom"/>
</dbReference>
<dbReference type="Gene3D" id="1.10.510.10">
    <property type="entry name" value="Transferase(Phosphotransferase) domain 1"/>
    <property type="match status" value="1"/>
</dbReference>
<dbReference type="AlphaFoldDB" id="A0A9Q1R8J5"/>
<dbReference type="PROSITE" id="PS00108">
    <property type="entry name" value="PROTEIN_KINASE_ST"/>
    <property type="match status" value="1"/>
</dbReference>
<keyword evidence="3" id="KW-1185">Reference proteome</keyword>
<gene>
    <name evidence="2" type="ORF">K7X08_011239</name>
</gene>
<organism evidence="2 3">
    <name type="scientific">Anisodus acutangulus</name>
    <dbReference type="NCBI Taxonomy" id="402998"/>
    <lineage>
        <taxon>Eukaryota</taxon>
        <taxon>Viridiplantae</taxon>
        <taxon>Streptophyta</taxon>
        <taxon>Embryophyta</taxon>
        <taxon>Tracheophyta</taxon>
        <taxon>Spermatophyta</taxon>
        <taxon>Magnoliopsida</taxon>
        <taxon>eudicotyledons</taxon>
        <taxon>Gunneridae</taxon>
        <taxon>Pentapetalae</taxon>
        <taxon>asterids</taxon>
        <taxon>lamiids</taxon>
        <taxon>Solanales</taxon>
        <taxon>Solanaceae</taxon>
        <taxon>Solanoideae</taxon>
        <taxon>Hyoscyameae</taxon>
        <taxon>Anisodus</taxon>
    </lineage>
</organism>
<name>A0A9Q1R8J5_9SOLA</name>
<dbReference type="InterPro" id="IPR051681">
    <property type="entry name" value="Ser/Thr_Kinases-Pseudokinases"/>
</dbReference>
<evidence type="ECO:0000313" key="2">
    <source>
        <dbReference type="EMBL" id="KAJ8547653.1"/>
    </source>
</evidence>
<evidence type="ECO:0000259" key="1">
    <source>
        <dbReference type="PROSITE" id="PS50011"/>
    </source>
</evidence>
<sequence length="152" mass="17273">MLTDENIRLSYLHSEKIAHRDVKTDNLTLDKKERVTLIDFGLSSEFFSLGLDYPPMMVGTAGTIGYMAPEVLSDPAYDHKCDVFSFGICLWEIIEGLIPKSCPTALSDIMKKRGDVKPQNRPEMKEVVHMLEVIQTTKGRHQHEPLSCFRFA</sequence>
<proteinExistence type="predicted"/>
<dbReference type="Proteomes" id="UP001152561">
    <property type="component" value="Unassembled WGS sequence"/>
</dbReference>
<dbReference type="PANTHER" id="PTHR44329">
    <property type="entry name" value="SERINE/THREONINE-PROTEIN KINASE TNNI3K-RELATED"/>
    <property type="match status" value="1"/>
</dbReference>
<dbReference type="GO" id="GO:0005524">
    <property type="term" value="F:ATP binding"/>
    <property type="evidence" value="ECO:0007669"/>
    <property type="project" value="InterPro"/>
</dbReference>
<protein>
    <recommendedName>
        <fullName evidence="1">Protein kinase domain-containing protein</fullName>
    </recommendedName>
</protein>
<dbReference type="SMART" id="SM00220">
    <property type="entry name" value="S_TKc"/>
    <property type="match status" value="1"/>
</dbReference>
<dbReference type="GO" id="GO:0005886">
    <property type="term" value="C:plasma membrane"/>
    <property type="evidence" value="ECO:0007669"/>
    <property type="project" value="TreeGrafter"/>
</dbReference>
<evidence type="ECO:0000313" key="3">
    <source>
        <dbReference type="Proteomes" id="UP001152561"/>
    </source>
</evidence>
<comment type="caution">
    <text evidence="2">The sequence shown here is derived from an EMBL/GenBank/DDBJ whole genome shotgun (WGS) entry which is preliminary data.</text>
</comment>
<dbReference type="GO" id="GO:0004674">
    <property type="term" value="F:protein serine/threonine kinase activity"/>
    <property type="evidence" value="ECO:0007669"/>
    <property type="project" value="TreeGrafter"/>
</dbReference>
<accession>A0A9Q1R8J5</accession>
<dbReference type="OrthoDB" id="1250672at2759"/>